<dbReference type="EMBL" id="JBHFQA010000007">
    <property type="protein sequence ID" value="KAL2095709.1"/>
    <property type="molecule type" value="Genomic_DNA"/>
</dbReference>
<evidence type="ECO:0000256" key="7">
    <source>
        <dbReference type="RuleBase" id="RU361180"/>
    </source>
</evidence>
<dbReference type="SUPFAM" id="SSF48208">
    <property type="entry name" value="Six-hairpin glycosidases"/>
    <property type="match status" value="1"/>
</dbReference>
<dbReference type="PANTHER" id="PTHR23403:SF1">
    <property type="entry name" value="TREHALASE"/>
    <property type="match status" value="1"/>
</dbReference>
<dbReference type="Proteomes" id="UP001591681">
    <property type="component" value="Unassembled WGS sequence"/>
</dbReference>
<evidence type="ECO:0000256" key="5">
    <source>
        <dbReference type="ARBA" id="ARBA00022801"/>
    </source>
</evidence>
<dbReference type="PANTHER" id="PTHR23403">
    <property type="entry name" value="TREHALASE"/>
    <property type="match status" value="1"/>
</dbReference>
<dbReference type="EC" id="3.2.1.28" evidence="3 7"/>
<evidence type="ECO:0000256" key="6">
    <source>
        <dbReference type="ARBA" id="ARBA00023295"/>
    </source>
</evidence>
<evidence type="ECO:0000256" key="2">
    <source>
        <dbReference type="ARBA" id="ARBA00005615"/>
    </source>
</evidence>
<gene>
    <name evidence="9" type="ORF">ACEWY4_007857</name>
</gene>
<dbReference type="InterPro" id="IPR008928">
    <property type="entry name" value="6-hairpin_glycosidase_sf"/>
</dbReference>
<dbReference type="PROSITE" id="PS00927">
    <property type="entry name" value="TREHALASE_1"/>
    <property type="match status" value="1"/>
</dbReference>
<feature type="signal peptide" evidence="8">
    <location>
        <begin position="1"/>
        <end position="24"/>
    </location>
</feature>
<dbReference type="AlphaFoldDB" id="A0ABD1K9E9"/>
<reference evidence="9 10" key="1">
    <citation type="submission" date="2024-09" db="EMBL/GenBank/DDBJ databases">
        <title>A chromosome-level genome assembly of Gray's grenadier anchovy, Coilia grayii.</title>
        <authorList>
            <person name="Fu Z."/>
        </authorList>
    </citation>
    <scope>NUCLEOTIDE SEQUENCE [LARGE SCALE GENOMIC DNA]</scope>
    <source>
        <strain evidence="9">G4</strain>
        <tissue evidence="9">Muscle</tissue>
    </source>
</reference>
<dbReference type="InterPro" id="IPR001661">
    <property type="entry name" value="Glyco_hydro_37"/>
</dbReference>
<comment type="catalytic activity">
    <reaction evidence="1 7">
        <text>alpha,alpha-trehalose + H2O = alpha-D-glucose + beta-D-glucose</text>
        <dbReference type="Rhea" id="RHEA:32675"/>
        <dbReference type="ChEBI" id="CHEBI:15377"/>
        <dbReference type="ChEBI" id="CHEBI:15903"/>
        <dbReference type="ChEBI" id="CHEBI:16551"/>
        <dbReference type="ChEBI" id="CHEBI:17925"/>
        <dbReference type="EC" id="3.2.1.28"/>
    </reaction>
</comment>
<accession>A0ABD1K9E9</accession>
<evidence type="ECO:0000256" key="4">
    <source>
        <dbReference type="ARBA" id="ARBA00019905"/>
    </source>
</evidence>
<organism evidence="9 10">
    <name type="scientific">Coilia grayii</name>
    <name type="common">Gray's grenadier anchovy</name>
    <dbReference type="NCBI Taxonomy" id="363190"/>
    <lineage>
        <taxon>Eukaryota</taxon>
        <taxon>Metazoa</taxon>
        <taxon>Chordata</taxon>
        <taxon>Craniata</taxon>
        <taxon>Vertebrata</taxon>
        <taxon>Euteleostomi</taxon>
        <taxon>Actinopterygii</taxon>
        <taxon>Neopterygii</taxon>
        <taxon>Teleostei</taxon>
        <taxon>Clupei</taxon>
        <taxon>Clupeiformes</taxon>
        <taxon>Clupeoidei</taxon>
        <taxon>Engraulidae</taxon>
        <taxon>Coilinae</taxon>
        <taxon>Coilia</taxon>
    </lineage>
</organism>
<dbReference type="PROSITE" id="PS00928">
    <property type="entry name" value="TREHALASE_2"/>
    <property type="match status" value="1"/>
</dbReference>
<proteinExistence type="inferred from homology"/>
<comment type="caution">
    <text evidence="9">The sequence shown here is derived from an EMBL/GenBank/DDBJ whole genome shotgun (WGS) entry which is preliminary data.</text>
</comment>
<evidence type="ECO:0000313" key="10">
    <source>
        <dbReference type="Proteomes" id="UP001591681"/>
    </source>
</evidence>
<keyword evidence="6 7" id="KW-0326">Glycosidase</keyword>
<dbReference type="InterPro" id="IPR012341">
    <property type="entry name" value="6hp_glycosidase-like_sf"/>
</dbReference>
<keyword evidence="8" id="KW-0732">Signal</keyword>
<evidence type="ECO:0000313" key="9">
    <source>
        <dbReference type="EMBL" id="KAL2095709.1"/>
    </source>
</evidence>
<keyword evidence="10" id="KW-1185">Reference proteome</keyword>
<comment type="similarity">
    <text evidence="2 7">Belongs to the glycosyl hydrolase 37 family.</text>
</comment>
<evidence type="ECO:0000256" key="3">
    <source>
        <dbReference type="ARBA" id="ARBA00012757"/>
    </source>
</evidence>
<dbReference type="GO" id="GO:0004555">
    <property type="term" value="F:alpha,alpha-trehalase activity"/>
    <property type="evidence" value="ECO:0007669"/>
    <property type="project" value="UniProtKB-EC"/>
</dbReference>
<evidence type="ECO:0000256" key="8">
    <source>
        <dbReference type="SAM" id="SignalP"/>
    </source>
</evidence>
<dbReference type="InterPro" id="IPR018232">
    <property type="entry name" value="Glyco_hydro_37_CS"/>
</dbReference>
<dbReference type="PRINTS" id="PR00744">
    <property type="entry name" value="GLHYDRLASE37"/>
</dbReference>
<name>A0ABD1K9E9_9TELE</name>
<keyword evidence="5 7" id="KW-0378">Hydrolase</keyword>
<dbReference type="Pfam" id="PF01204">
    <property type="entry name" value="Trehalase"/>
    <property type="match status" value="1"/>
</dbReference>
<dbReference type="Gene3D" id="1.50.10.10">
    <property type="match status" value="1"/>
</dbReference>
<evidence type="ECO:0000256" key="1">
    <source>
        <dbReference type="ARBA" id="ARBA00001576"/>
    </source>
</evidence>
<protein>
    <recommendedName>
        <fullName evidence="4 7">Trehalase</fullName>
        <ecNumber evidence="3 7">3.2.1.28</ecNumber>
    </recommendedName>
    <alternativeName>
        <fullName evidence="7">Alpha-trehalose glucohydrolase</fullName>
    </alternativeName>
</protein>
<feature type="chain" id="PRO_5044857598" description="Trehalase" evidence="8">
    <location>
        <begin position="25"/>
        <end position="574"/>
    </location>
</feature>
<sequence>MKRIGLVFCIVFAQGYELLPPCDSKIYCTGELLRQVQTAKLFADNKYFVDMKLLAPPDVVLEAFHKLASEAPGRTVTRDKLKQFVNKFFDDPGKELQPWTPPDWHKKPSFLSKIKDPDLYAWAEELHVLWKSLGRTIIKDVGIHPELYSYIYTPNPIIVPGGRFRELYYWDTYWIVNGLLICDMRDTARGMMENFMYLINKYGFVPNGDRIYYERRSQPPLFTAMVRDYYKATKDEQFLRKVLPALEKEYNFWMTNRSVIVEVNGRKHVLNHYNVQVGEPRPEAYTADLELAENMSEGDKRRLFTELKAGAESGWDYSSRWFVGKNSRSGTNTSAFVPTDLNAFLCLNEFTLAQFHYKLGNPTAAKEYEEAYERRQAAVEAVLWNSEKGSWFDYHLPTKSSNLYFYPSNLVPLWAHCFNNKDMQLKAFKYLKGSRALDYQHGVPTSFLNSGEQWDMPNGWPPLHQMLIQGLADIPLEESKEAAFQLAQKWIKTNWAAYSKYQAMFEKYDVNTGGRPGGGGEYNVQLGFGWTNGVALQLLNRYGDRLQSVATRLSDWSALTWVQSLLLTMHLLLE</sequence>